<dbReference type="eggNOG" id="COG1216">
    <property type="taxonomic scope" value="Bacteria"/>
</dbReference>
<sequence>MISVAMTTFNGEKYIEKQIESILNQSLSVDEIIICDDGSTDNTIELIKKYNVQIIQNKKNLGYKLNFKKAMEKCKGDYIFLCDQDDIWKKDKVKEMISIMEKNRNIHVLASSFEYIDENGTLIISKNKKGYSNNNLYNKEVRPDDIVQVKTDEFIYGNYFQGCALAIDKKTKDFFVHHFDERIPHDWIISLYGSLDGGMYFLNKPLFEYRIHSQNSIGVSTLNQDASTHVKRAYQFEERYQKARDALYILDILKINCRDYYLRNKVDYLKIESFMNNHIEYLRNKKLFKLFFQNKYAYYKKLKTIRGRIMDLVYCLK</sequence>
<dbReference type="AlphaFoldDB" id="B7C7H5"/>
<feature type="domain" description="Glycosyltransferase 2-like" evidence="1">
    <location>
        <begin position="3"/>
        <end position="128"/>
    </location>
</feature>
<evidence type="ECO:0000259" key="1">
    <source>
        <dbReference type="Pfam" id="PF00535"/>
    </source>
</evidence>
<gene>
    <name evidence="2" type="ORF">EUBIFOR_00122</name>
</gene>
<dbReference type="HOGENOM" id="CLU_025996_2_0_9"/>
<evidence type="ECO:0000313" key="3">
    <source>
        <dbReference type="Proteomes" id="UP000004315"/>
    </source>
</evidence>
<dbReference type="InterPro" id="IPR029044">
    <property type="entry name" value="Nucleotide-diphossugar_trans"/>
</dbReference>
<keyword evidence="2" id="KW-0328">Glycosyltransferase</keyword>
<dbReference type="GO" id="GO:0016758">
    <property type="term" value="F:hexosyltransferase activity"/>
    <property type="evidence" value="ECO:0007669"/>
    <property type="project" value="UniProtKB-ARBA"/>
</dbReference>
<dbReference type="InterPro" id="IPR001173">
    <property type="entry name" value="Glyco_trans_2-like"/>
</dbReference>
<dbReference type="SUPFAM" id="SSF53448">
    <property type="entry name" value="Nucleotide-diphospho-sugar transferases"/>
    <property type="match status" value="1"/>
</dbReference>
<dbReference type="PANTHER" id="PTHR22916:SF3">
    <property type="entry name" value="UDP-GLCNAC:BETAGAL BETA-1,3-N-ACETYLGLUCOSAMINYLTRANSFERASE-LIKE PROTEIN 1"/>
    <property type="match status" value="1"/>
</dbReference>
<dbReference type="Gene3D" id="3.90.550.10">
    <property type="entry name" value="Spore Coat Polysaccharide Biosynthesis Protein SpsA, Chain A"/>
    <property type="match status" value="1"/>
</dbReference>
<protein>
    <submittedName>
        <fullName evidence="2">Glycosyltransferase, group 2 family protein</fullName>
        <ecNumber evidence="2">2.4.-.-</ecNumber>
    </submittedName>
</protein>
<dbReference type="EMBL" id="ABYT01000011">
    <property type="protein sequence ID" value="EEC91283.1"/>
    <property type="molecule type" value="Genomic_DNA"/>
</dbReference>
<dbReference type="OrthoDB" id="9802649at2"/>
<reference evidence="2 3" key="2">
    <citation type="submission" date="2008-11" db="EMBL/GenBank/DDBJ databases">
        <title>Draft genome sequence of Eubacterium biforme (DSM 3989).</title>
        <authorList>
            <person name="Sudarsanam P."/>
            <person name="Ley R."/>
            <person name="Guruge J."/>
            <person name="Turnbaugh P.J."/>
            <person name="Mahowald M."/>
            <person name="Liep D."/>
            <person name="Gordon J."/>
        </authorList>
    </citation>
    <scope>NUCLEOTIDE SEQUENCE [LARGE SCALE GENOMIC DNA]</scope>
    <source>
        <strain evidence="2 3">DSM 3989</strain>
    </source>
</reference>
<evidence type="ECO:0000313" key="2">
    <source>
        <dbReference type="EMBL" id="EEC91283.1"/>
    </source>
</evidence>
<dbReference type="PANTHER" id="PTHR22916">
    <property type="entry name" value="GLYCOSYLTRANSFERASE"/>
    <property type="match status" value="1"/>
</dbReference>
<dbReference type="RefSeq" id="WP_003863939.1">
    <property type="nucleotide sequence ID" value="NZ_DS996839.1"/>
</dbReference>
<name>B7C7H5_9FIRM</name>
<keyword evidence="2" id="KW-0808">Transferase</keyword>
<dbReference type="EC" id="2.4.-.-" evidence="2"/>
<proteinExistence type="predicted"/>
<keyword evidence="3" id="KW-1185">Reference proteome</keyword>
<dbReference type="Pfam" id="PF00535">
    <property type="entry name" value="Glycos_transf_2"/>
    <property type="match status" value="1"/>
</dbReference>
<dbReference type="Proteomes" id="UP000004315">
    <property type="component" value="Unassembled WGS sequence"/>
</dbReference>
<comment type="caution">
    <text evidence="2">The sequence shown here is derived from an EMBL/GenBank/DDBJ whole genome shotgun (WGS) entry which is preliminary data.</text>
</comment>
<organism evidence="2 3">
    <name type="scientific">Holdemanella biformis DSM 3989</name>
    <dbReference type="NCBI Taxonomy" id="518637"/>
    <lineage>
        <taxon>Bacteria</taxon>
        <taxon>Bacillati</taxon>
        <taxon>Bacillota</taxon>
        <taxon>Erysipelotrichia</taxon>
        <taxon>Erysipelotrichales</taxon>
        <taxon>Erysipelotrichaceae</taxon>
        <taxon>Holdemanella</taxon>
    </lineage>
</organism>
<dbReference type="CDD" id="cd04196">
    <property type="entry name" value="GT_2_like_d"/>
    <property type="match status" value="1"/>
</dbReference>
<reference evidence="2 3" key="1">
    <citation type="submission" date="2008-10" db="EMBL/GenBank/DDBJ databases">
        <authorList>
            <person name="Fulton L."/>
            <person name="Clifton S."/>
            <person name="Fulton B."/>
            <person name="Xu J."/>
            <person name="Minx P."/>
            <person name="Pepin K.H."/>
            <person name="Johnson M."/>
            <person name="Bhonagiri V."/>
            <person name="Nash W.E."/>
            <person name="Mardis E.R."/>
            <person name="Wilson R.K."/>
        </authorList>
    </citation>
    <scope>NUCLEOTIDE SEQUENCE [LARGE SCALE GENOMIC DNA]</scope>
    <source>
        <strain evidence="2 3">DSM 3989</strain>
    </source>
</reference>
<dbReference type="STRING" id="518637.EUBIFOR_00122"/>
<accession>B7C7H5</accession>